<organism evidence="1 2">
    <name type="scientific">Marchantia polymorpha subsp. ruderalis</name>
    <dbReference type="NCBI Taxonomy" id="1480154"/>
    <lineage>
        <taxon>Eukaryota</taxon>
        <taxon>Viridiplantae</taxon>
        <taxon>Streptophyta</taxon>
        <taxon>Embryophyta</taxon>
        <taxon>Marchantiophyta</taxon>
        <taxon>Marchantiopsida</taxon>
        <taxon>Marchantiidae</taxon>
        <taxon>Marchantiales</taxon>
        <taxon>Marchantiaceae</taxon>
        <taxon>Marchantia</taxon>
    </lineage>
</organism>
<gene>
    <name evidence="1" type="ORF">AXG93_4601s1320</name>
</gene>
<dbReference type="AlphaFoldDB" id="A0A176W062"/>
<dbReference type="Proteomes" id="UP000077202">
    <property type="component" value="Unassembled WGS sequence"/>
</dbReference>
<evidence type="ECO:0000313" key="2">
    <source>
        <dbReference type="Proteomes" id="UP000077202"/>
    </source>
</evidence>
<evidence type="ECO:0000313" key="1">
    <source>
        <dbReference type="EMBL" id="OAE26033.1"/>
    </source>
</evidence>
<comment type="caution">
    <text evidence="1">The sequence shown here is derived from an EMBL/GenBank/DDBJ whole genome shotgun (WGS) entry which is preliminary data.</text>
</comment>
<accession>A0A176W062</accession>
<reference evidence="1" key="1">
    <citation type="submission" date="2016-03" db="EMBL/GenBank/DDBJ databases">
        <title>Mechanisms controlling the formation of the plant cell surface in tip-growing cells are functionally conserved among land plants.</title>
        <authorList>
            <person name="Honkanen S."/>
            <person name="Jones V.A."/>
            <person name="Morieri G."/>
            <person name="Champion C."/>
            <person name="Hetherington A.J."/>
            <person name="Kelly S."/>
            <person name="Saint-Marcoux D."/>
            <person name="Proust H."/>
            <person name="Prescott H."/>
            <person name="Dolan L."/>
        </authorList>
    </citation>
    <scope>NUCLEOTIDE SEQUENCE [LARGE SCALE GENOMIC DNA]</scope>
    <source>
        <tissue evidence="1">Whole gametophyte</tissue>
    </source>
</reference>
<sequence length="100" mass="10965">MGVAVELKINVFTRLTECVHTGSMGQLLEQMAWIPSESADSSWEYSLKDKKAGRDSHPITSVANAIARRVNRGNKPGAFGDLDWTMANNYACLALPRLAL</sequence>
<name>A0A176W062_MARPO</name>
<dbReference type="EMBL" id="LVLJ01002264">
    <property type="protein sequence ID" value="OAE26033.1"/>
    <property type="molecule type" value="Genomic_DNA"/>
</dbReference>
<proteinExistence type="predicted"/>
<protein>
    <submittedName>
        <fullName evidence="1">Uncharacterized protein</fullName>
    </submittedName>
</protein>
<keyword evidence="2" id="KW-1185">Reference proteome</keyword>